<sequence length="105" mass="11973">MVVRLDFPPRDLGCHIYTIPLDSKPVGATHRVRVWLRSPSPFNAEGDSYAAYTYQRVWSTDEFRIGGFLDFMDVDPKRVILATPVGRPPLRIRTTESFHPGGVER</sequence>
<dbReference type="OrthoDB" id="3210666at2759"/>
<dbReference type="AlphaFoldDB" id="A0A9P6H1F2"/>
<comment type="caution">
    <text evidence="1">The sequence shown here is derived from an EMBL/GenBank/DDBJ whole genome shotgun (WGS) entry which is preliminary data.</text>
</comment>
<reference evidence="1" key="1">
    <citation type="journal article" date="2020" name="Nat. Commun.">
        <title>Large-scale genome sequencing of mycorrhizal fungi provides insights into the early evolution of symbiotic traits.</title>
        <authorList>
            <person name="Miyauchi S."/>
            <person name="Kiss E."/>
            <person name="Kuo A."/>
            <person name="Drula E."/>
            <person name="Kohler A."/>
            <person name="Sanchez-Garcia M."/>
            <person name="Morin E."/>
            <person name="Andreopoulos B."/>
            <person name="Barry K.W."/>
            <person name="Bonito G."/>
            <person name="Buee M."/>
            <person name="Carver A."/>
            <person name="Chen C."/>
            <person name="Cichocki N."/>
            <person name="Clum A."/>
            <person name="Culley D."/>
            <person name="Crous P.W."/>
            <person name="Fauchery L."/>
            <person name="Girlanda M."/>
            <person name="Hayes R.D."/>
            <person name="Keri Z."/>
            <person name="LaButti K."/>
            <person name="Lipzen A."/>
            <person name="Lombard V."/>
            <person name="Magnuson J."/>
            <person name="Maillard F."/>
            <person name="Murat C."/>
            <person name="Nolan M."/>
            <person name="Ohm R.A."/>
            <person name="Pangilinan J."/>
            <person name="Pereira M.F."/>
            <person name="Perotto S."/>
            <person name="Peter M."/>
            <person name="Pfister S."/>
            <person name="Riley R."/>
            <person name="Sitrit Y."/>
            <person name="Stielow J.B."/>
            <person name="Szollosi G."/>
            <person name="Zifcakova L."/>
            <person name="Stursova M."/>
            <person name="Spatafora J.W."/>
            <person name="Tedersoo L."/>
            <person name="Vaario L.M."/>
            <person name="Yamada A."/>
            <person name="Yan M."/>
            <person name="Wang P."/>
            <person name="Xu J."/>
            <person name="Bruns T."/>
            <person name="Baldrian P."/>
            <person name="Vilgalys R."/>
            <person name="Dunand C."/>
            <person name="Henrissat B."/>
            <person name="Grigoriev I.V."/>
            <person name="Hibbett D."/>
            <person name="Nagy L.G."/>
            <person name="Martin F.M."/>
        </authorList>
    </citation>
    <scope>NUCLEOTIDE SEQUENCE</scope>
    <source>
        <strain evidence="1">UH-Tt-Lm1</strain>
    </source>
</reference>
<organism evidence="1 2">
    <name type="scientific">Thelephora terrestris</name>
    <dbReference type="NCBI Taxonomy" id="56493"/>
    <lineage>
        <taxon>Eukaryota</taxon>
        <taxon>Fungi</taxon>
        <taxon>Dikarya</taxon>
        <taxon>Basidiomycota</taxon>
        <taxon>Agaricomycotina</taxon>
        <taxon>Agaricomycetes</taxon>
        <taxon>Thelephorales</taxon>
        <taxon>Thelephoraceae</taxon>
        <taxon>Thelephora</taxon>
    </lineage>
</organism>
<protein>
    <submittedName>
        <fullName evidence="1">Uncharacterized protein</fullName>
    </submittedName>
</protein>
<proteinExistence type="predicted"/>
<name>A0A9P6H1F2_9AGAM</name>
<reference evidence="1" key="2">
    <citation type="submission" date="2020-11" db="EMBL/GenBank/DDBJ databases">
        <authorList>
            <consortium name="DOE Joint Genome Institute"/>
            <person name="Kuo A."/>
            <person name="Miyauchi S."/>
            <person name="Kiss E."/>
            <person name="Drula E."/>
            <person name="Kohler A."/>
            <person name="Sanchez-Garcia M."/>
            <person name="Andreopoulos B."/>
            <person name="Barry K.W."/>
            <person name="Bonito G."/>
            <person name="Buee M."/>
            <person name="Carver A."/>
            <person name="Chen C."/>
            <person name="Cichocki N."/>
            <person name="Clum A."/>
            <person name="Culley D."/>
            <person name="Crous P.W."/>
            <person name="Fauchery L."/>
            <person name="Girlanda M."/>
            <person name="Hayes R."/>
            <person name="Keri Z."/>
            <person name="Labutti K."/>
            <person name="Lipzen A."/>
            <person name="Lombard V."/>
            <person name="Magnuson J."/>
            <person name="Maillard F."/>
            <person name="Morin E."/>
            <person name="Murat C."/>
            <person name="Nolan M."/>
            <person name="Ohm R."/>
            <person name="Pangilinan J."/>
            <person name="Pereira M."/>
            <person name="Perotto S."/>
            <person name="Peter M."/>
            <person name="Riley R."/>
            <person name="Sitrit Y."/>
            <person name="Stielow B."/>
            <person name="Szollosi G."/>
            <person name="Zifcakova L."/>
            <person name="Stursova M."/>
            <person name="Spatafora J.W."/>
            <person name="Tedersoo L."/>
            <person name="Vaario L.-M."/>
            <person name="Yamada A."/>
            <person name="Yan M."/>
            <person name="Wang P."/>
            <person name="Xu J."/>
            <person name="Bruns T."/>
            <person name="Baldrian P."/>
            <person name="Vilgalys R."/>
            <person name="Henrissat B."/>
            <person name="Grigoriev I.V."/>
            <person name="Hibbett D."/>
            <person name="Nagy L.G."/>
            <person name="Martin F.M."/>
        </authorList>
    </citation>
    <scope>NUCLEOTIDE SEQUENCE</scope>
    <source>
        <strain evidence="1">UH-Tt-Lm1</strain>
    </source>
</reference>
<evidence type="ECO:0000313" key="2">
    <source>
        <dbReference type="Proteomes" id="UP000736335"/>
    </source>
</evidence>
<gene>
    <name evidence="1" type="ORF">BJ322DRAFT_658674</name>
</gene>
<dbReference type="Proteomes" id="UP000736335">
    <property type="component" value="Unassembled WGS sequence"/>
</dbReference>
<keyword evidence="2" id="KW-1185">Reference proteome</keyword>
<evidence type="ECO:0000313" key="1">
    <source>
        <dbReference type="EMBL" id="KAF9777406.1"/>
    </source>
</evidence>
<dbReference type="EMBL" id="WIUZ02000040">
    <property type="protein sequence ID" value="KAF9777406.1"/>
    <property type="molecule type" value="Genomic_DNA"/>
</dbReference>
<accession>A0A9P6H1F2</accession>